<dbReference type="Proteomes" id="UP000663791">
    <property type="component" value="Unassembled WGS sequence"/>
</dbReference>
<reference evidence="2" key="1">
    <citation type="submission" date="2021-01" db="EMBL/GenBank/DDBJ databases">
        <title>Novel species in genus Nocardioides.</title>
        <authorList>
            <person name="Zhang G."/>
        </authorList>
    </citation>
    <scope>NUCLEOTIDE SEQUENCE</scope>
    <source>
        <strain evidence="2">Zg-536</strain>
    </source>
</reference>
<feature type="compositionally biased region" description="Basic and acidic residues" evidence="1">
    <location>
        <begin position="104"/>
        <end position="122"/>
    </location>
</feature>
<feature type="region of interest" description="Disordered" evidence="1">
    <location>
        <begin position="104"/>
        <end position="136"/>
    </location>
</feature>
<proteinExistence type="predicted"/>
<name>A0A939BWR5_9ACTN</name>
<feature type="region of interest" description="Disordered" evidence="1">
    <location>
        <begin position="35"/>
        <end position="58"/>
    </location>
</feature>
<feature type="compositionally biased region" description="Low complexity" evidence="1">
    <location>
        <begin position="44"/>
        <end position="54"/>
    </location>
</feature>
<dbReference type="EMBL" id="JAERTX010000012">
    <property type="protein sequence ID" value="MBM9460917.1"/>
    <property type="molecule type" value="Genomic_DNA"/>
</dbReference>
<organism evidence="2 3">
    <name type="scientific">Nocardioides faecalis</name>
    <dbReference type="NCBI Taxonomy" id="2803858"/>
    <lineage>
        <taxon>Bacteria</taxon>
        <taxon>Bacillati</taxon>
        <taxon>Actinomycetota</taxon>
        <taxon>Actinomycetes</taxon>
        <taxon>Propionibacteriales</taxon>
        <taxon>Nocardioidaceae</taxon>
        <taxon>Nocardioides</taxon>
    </lineage>
</organism>
<protein>
    <submittedName>
        <fullName evidence="2">Uncharacterized protein</fullName>
    </submittedName>
</protein>
<dbReference type="AlphaFoldDB" id="A0A939BWR5"/>
<dbReference type="RefSeq" id="WP_205292229.1">
    <property type="nucleotide sequence ID" value="NZ_CP074406.1"/>
</dbReference>
<evidence type="ECO:0000256" key="1">
    <source>
        <dbReference type="SAM" id="MobiDB-lite"/>
    </source>
</evidence>
<comment type="caution">
    <text evidence="2">The sequence shown here is derived from an EMBL/GenBank/DDBJ whole genome shotgun (WGS) entry which is preliminary data.</text>
</comment>
<sequence>MFAEPLPEHVQTRLHAFEEALVDLRTRRVRLEAIELPDAPGPDPADLARAAGRPDAPPELRAVGRAVAEGRASWDDVLAGRVDAAPEVGALFAASRERFAELWERGRAEDERLEDERRESGSHDAGTGRTEGDGRG</sequence>
<evidence type="ECO:0000313" key="2">
    <source>
        <dbReference type="EMBL" id="MBM9460917.1"/>
    </source>
</evidence>
<accession>A0A939BWR5</accession>
<keyword evidence="3" id="KW-1185">Reference proteome</keyword>
<gene>
    <name evidence="2" type="ORF">JK386_13515</name>
</gene>
<evidence type="ECO:0000313" key="3">
    <source>
        <dbReference type="Proteomes" id="UP000663791"/>
    </source>
</evidence>